<dbReference type="GO" id="GO:0004017">
    <property type="term" value="F:AMP kinase activity"/>
    <property type="evidence" value="ECO:0007669"/>
    <property type="project" value="InterPro"/>
</dbReference>
<proteinExistence type="inferred from homology"/>
<dbReference type="PROSITE" id="PS00113">
    <property type="entry name" value="ADENYLATE_KINASE"/>
    <property type="match status" value="1"/>
</dbReference>
<evidence type="ECO:0000313" key="5">
    <source>
        <dbReference type="EMBL" id="CAF1262087.1"/>
    </source>
</evidence>
<keyword evidence="2" id="KW-0547">Nucleotide-binding</keyword>
<dbReference type="EMBL" id="CAJOBA010038883">
    <property type="protein sequence ID" value="CAF4068530.1"/>
    <property type="molecule type" value="Genomic_DNA"/>
</dbReference>
<dbReference type="EMBL" id="CAJNOK010017329">
    <property type="protein sequence ID" value="CAF1262087.1"/>
    <property type="molecule type" value="Genomic_DNA"/>
</dbReference>
<evidence type="ECO:0008006" key="8">
    <source>
        <dbReference type="Google" id="ProtNLM"/>
    </source>
</evidence>
<dbReference type="NCBIfam" id="TIGR01351">
    <property type="entry name" value="adk"/>
    <property type="match status" value="1"/>
</dbReference>
<dbReference type="AlphaFoldDB" id="A0A8S2PT04"/>
<dbReference type="Proteomes" id="UP000677228">
    <property type="component" value="Unassembled WGS sequence"/>
</dbReference>
<evidence type="ECO:0000313" key="7">
    <source>
        <dbReference type="Proteomes" id="UP000682733"/>
    </source>
</evidence>
<evidence type="ECO:0000256" key="4">
    <source>
        <dbReference type="RuleBase" id="RU003330"/>
    </source>
</evidence>
<evidence type="ECO:0000256" key="3">
    <source>
        <dbReference type="ARBA" id="ARBA00022777"/>
    </source>
</evidence>
<dbReference type="Gene3D" id="3.40.50.300">
    <property type="entry name" value="P-loop containing nucleotide triphosphate hydrolases"/>
    <property type="match status" value="1"/>
</dbReference>
<dbReference type="InterPro" id="IPR000850">
    <property type="entry name" value="Adenylat/UMP-CMP_kin"/>
</dbReference>
<dbReference type="InterPro" id="IPR006259">
    <property type="entry name" value="Adenyl_kin_sub"/>
</dbReference>
<dbReference type="PANTHER" id="PTHR23359">
    <property type="entry name" value="NUCLEOTIDE KINASE"/>
    <property type="match status" value="1"/>
</dbReference>
<protein>
    <recommendedName>
        <fullName evidence="8">Adenylate kinase</fullName>
    </recommendedName>
</protein>
<organism evidence="6 7">
    <name type="scientific">Didymodactylos carnosus</name>
    <dbReference type="NCBI Taxonomy" id="1234261"/>
    <lineage>
        <taxon>Eukaryota</taxon>
        <taxon>Metazoa</taxon>
        <taxon>Spiralia</taxon>
        <taxon>Gnathifera</taxon>
        <taxon>Rotifera</taxon>
        <taxon>Eurotatoria</taxon>
        <taxon>Bdelloidea</taxon>
        <taxon>Philodinida</taxon>
        <taxon>Philodinidae</taxon>
        <taxon>Didymodactylos</taxon>
    </lineage>
</organism>
<gene>
    <name evidence="5" type="ORF">OVA965_LOCUS26778</name>
    <name evidence="6" type="ORF">TMI583_LOCUS27517</name>
</gene>
<evidence type="ECO:0000256" key="2">
    <source>
        <dbReference type="ARBA" id="ARBA00022741"/>
    </source>
</evidence>
<dbReference type="HAMAP" id="MF_00235">
    <property type="entry name" value="Adenylate_kinase_Adk"/>
    <property type="match status" value="1"/>
</dbReference>
<dbReference type="Pfam" id="PF00406">
    <property type="entry name" value="ADK"/>
    <property type="match status" value="1"/>
</dbReference>
<dbReference type="CDD" id="cd01428">
    <property type="entry name" value="ADK"/>
    <property type="match status" value="1"/>
</dbReference>
<dbReference type="PRINTS" id="PR00094">
    <property type="entry name" value="ADENYLTKNASE"/>
</dbReference>
<reference evidence="6" key="1">
    <citation type="submission" date="2021-02" db="EMBL/GenBank/DDBJ databases">
        <authorList>
            <person name="Nowell W R."/>
        </authorList>
    </citation>
    <scope>NUCLEOTIDE SEQUENCE</scope>
</reference>
<keyword evidence="3 4" id="KW-0418">Kinase</keyword>
<accession>A0A8S2PT04</accession>
<dbReference type="GO" id="GO:0005524">
    <property type="term" value="F:ATP binding"/>
    <property type="evidence" value="ECO:0007669"/>
    <property type="project" value="InterPro"/>
</dbReference>
<dbReference type="InterPro" id="IPR027417">
    <property type="entry name" value="P-loop_NTPase"/>
</dbReference>
<dbReference type="SUPFAM" id="SSF52540">
    <property type="entry name" value="P-loop containing nucleoside triphosphate hydrolases"/>
    <property type="match status" value="1"/>
</dbReference>
<evidence type="ECO:0000256" key="1">
    <source>
        <dbReference type="ARBA" id="ARBA00022679"/>
    </source>
</evidence>
<sequence length="293" mass="32521">MIKDSFPFVEELKQLETGSLQGRMVPFDVAKRHITSILFCFVSEMTSSSSLSISNINNNDIQLISKLVILLLGAPGSGKGTQAQLLSKLLDIQHISTGDLCRNEIKIQSELGIIIQSYLEKGLHAPASITDPVLIKCFNNIDQDKGFLLDGYPRTFDQVIEAKTLLDKCGRKIDRVIYIDVSENILTERLKLRLICPTCSSGGHINSKDINEKVLCQKCGIPLEKRVDDSKDDIIKTRISTFQNNSEKLLSEFQSQGILYKIDGAQSIVQVYENIVTSLSLSVKTVSENGIVK</sequence>
<comment type="similarity">
    <text evidence="4">Belongs to the adenylate kinase family.</text>
</comment>
<evidence type="ECO:0000313" key="6">
    <source>
        <dbReference type="EMBL" id="CAF4068530.1"/>
    </source>
</evidence>
<keyword evidence="1 4" id="KW-0808">Transferase</keyword>
<name>A0A8S2PT04_9BILA</name>
<dbReference type="Proteomes" id="UP000682733">
    <property type="component" value="Unassembled WGS sequence"/>
</dbReference>
<comment type="caution">
    <text evidence="6">The sequence shown here is derived from an EMBL/GenBank/DDBJ whole genome shotgun (WGS) entry which is preliminary data.</text>
</comment>
<dbReference type="InterPro" id="IPR033690">
    <property type="entry name" value="Adenylat_kinase_CS"/>
</dbReference>